<dbReference type="Gene3D" id="2.40.50.40">
    <property type="match status" value="1"/>
</dbReference>
<evidence type="ECO:0000313" key="2">
    <source>
        <dbReference type="EMBL" id="KAI1236352.1"/>
    </source>
</evidence>
<gene>
    <name evidence="2" type="ORF">IHE44_0001640</name>
    <name evidence="1" type="ORF">IHE44_011411</name>
</gene>
<evidence type="ECO:0000313" key="1">
    <source>
        <dbReference type="EMBL" id="KAG0121237.1"/>
    </source>
</evidence>
<reference evidence="2 3" key="2">
    <citation type="journal article" date="2021" name="J. Hered.">
        <title>Feather Gene Expression Elucidates the Developmental Basis of Plumage Iridescence in African Starlings.</title>
        <authorList>
            <person name="Rubenstein D.R."/>
            <person name="Corvelo A."/>
            <person name="MacManes M.D."/>
            <person name="Maia R."/>
            <person name="Narzisi G."/>
            <person name="Rousaki A."/>
            <person name="Vandenabeele P."/>
            <person name="Shawkey M.D."/>
            <person name="Solomon J."/>
        </authorList>
    </citation>
    <scope>NUCLEOTIDE SEQUENCE [LARGE SCALE GENOMIC DNA]</scope>
    <source>
        <strain evidence="2">SS15</strain>
    </source>
</reference>
<protein>
    <recommendedName>
        <fullName evidence="4">Chemokine interleukin-8-like domain-containing protein</fullName>
    </recommendedName>
</protein>
<sequence length="93" mass="10425">MCARLKSNSKQVCIDPKLKWIQEYLEKALNKGAEEAPLFPEAAWLRGFPVAAGDEAFPAPKSVPLHCKRTSKGLLVHLVPSYCHITLSRSLWH</sequence>
<dbReference type="OrthoDB" id="9884353at2759"/>
<evidence type="ECO:0000313" key="3">
    <source>
        <dbReference type="Proteomes" id="UP000618051"/>
    </source>
</evidence>
<reference evidence="2" key="3">
    <citation type="submission" date="2022-01" db="EMBL/GenBank/DDBJ databases">
        <authorList>
            <person name="Rubenstein D.R."/>
        </authorList>
    </citation>
    <scope>NUCLEOTIDE SEQUENCE</scope>
    <source>
        <strain evidence="2">SS15</strain>
        <tissue evidence="2">Liver</tissue>
    </source>
</reference>
<keyword evidence="3" id="KW-1185">Reference proteome</keyword>
<dbReference type="AlphaFoldDB" id="A0A835NSP5"/>
<reference evidence="1" key="1">
    <citation type="submission" date="2020-10" db="EMBL/GenBank/DDBJ databases">
        <title>Feather gene expression reveals the developmental basis of iridescence in African starlings.</title>
        <authorList>
            <person name="Rubenstein D.R."/>
        </authorList>
    </citation>
    <scope>NUCLEOTIDE SEQUENCE</scope>
    <source>
        <strain evidence="1">SS15</strain>
        <tissue evidence="1">Liver</tissue>
    </source>
</reference>
<evidence type="ECO:0008006" key="4">
    <source>
        <dbReference type="Google" id="ProtNLM"/>
    </source>
</evidence>
<dbReference type="GO" id="GO:0005576">
    <property type="term" value="C:extracellular region"/>
    <property type="evidence" value="ECO:0007669"/>
    <property type="project" value="InterPro"/>
</dbReference>
<organism evidence="1">
    <name type="scientific">Lamprotornis superbus</name>
    <dbReference type="NCBI Taxonomy" id="245042"/>
    <lineage>
        <taxon>Eukaryota</taxon>
        <taxon>Metazoa</taxon>
        <taxon>Chordata</taxon>
        <taxon>Craniata</taxon>
        <taxon>Vertebrata</taxon>
        <taxon>Euteleostomi</taxon>
        <taxon>Archelosauria</taxon>
        <taxon>Archosauria</taxon>
        <taxon>Dinosauria</taxon>
        <taxon>Saurischia</taxon>
        <taxon>Theropoda</taxon>
        <taxon>Coelurosauria</taxon>
        <taxon>Aves</taxon>
        <taxon>Neognathae</taxon>
        <taxon>Neoaves</taxon>
        <taxon>Telluraves</taxon>
        <taxon>Australaves</taxon>
        <taxon>Passeriformes</taxon>
        <taxon>Sturnidae</taxon>
        <taxon>Lamprotornis</taxon>
    </lineage>
</organism>
<proteinExistence type="predicted"/>
<dbReference type="Proteomes" id="UP000618051">
    <property type="component" value="Unassembled WGS sequence"/>
</dbReference>
<dbReference type="InterPro" id="IPR036048">
    <property type="entry name" value="Interleukin_8-like_sf"/>
</dbReference>
<comment type="caution">
    <text evidence="1">The sequence shown here is derived from an EMBL/GenBank/DDBJ whole genome shotgun (WGS) entry which is preliminary data.</text>
</comment>
<name>A0A835NSP5_9PASS</name>
<accession>A0A835NSP5</accession>
<dbReference type="GO" id="GO:0006955">
    <property type="term" value="P:immune response"/>
    <property type="evidence" value="ECO:0007669"/>
    <property type="project" value="InterPro"/>
</dbReference>
<dbReference type="SUPFAM" id="SSF54117">
    <property type="entry name" value="Interleukin 8-like chemokines"/>
    <property type="match status" value="1"/>
</dbReference>
<dbReference type="EMBL" id="JADDUC010000052">
    <property type="protein sequence ID" value="KAG0121237.1"/>
    <property type="molecule type" value="Genomic_DNA"/>
</dbReference>
<dbReference type="EMBL" id="JADDUC020000010">
    <property type="protein sequence ID" value="KAI1236352.1"/>
    <property type="molecule type" value="Genomic_DNA"/>
</dbReference>
<dbReference type="GO" id="GO:0008009">
    <property type="term" value="F:chemokine activity"/>
    <property type="evidence" value="ECO:0007669"/>
    <property type="project" value="InterPro"/>
</dbReference>